<organism evidence="2 3">
    <name type="scientific">Portunus trituberculatus</name>
    <name type="common">Swimming crab</name>
    <name type="synonym">Neptunus trituberculatus</name>
    <dbReference type="NCBI Taxonomy" id="210409"/>
    <lineage>
        <taxon>Eukaryota</taxon>
        <taxon>Metazoa</taxon>
        <taxon>Ecdysozoa</taxon>
        <taxon>Arthropoda</taxon>
        <taxon>Crustacea</taxon>
        <taxon>Multicrustacea</taxon>
        <taxon>Malacostraca</taxon>
        <taxon>Eumalacostraca</taxon>
        <taxon>Eucarida</taxon>
        <taxon>Decapoda</taxon>
        <taxon>Pleocyemata</taxon>
        <taxon>Brachyura</taxon>
        <taxon>Eubrachyura</taxon>
        <taxon>Portunoidea</taxon>
        <taxon>Portunidae</taxon>
        <taxon>Portuninae</taxon>
        <taxon>Portunus</taxon>
    </lineage>
</organism>
<keyword evidence="3" id="KW-1185">Reference proteome</keyword>
<feature type="region of interest" description="Disordered" evidence="1">
    <location>
        <begin position="1"/>
        <end position="43"/>
    </location>
</feature>
<comment type="caution">
    <text evidence="2">The sequence shown here is derived from an EMBL/GenBank/DDBJ whole genome shotgun (WGS) entry which is preliminary data.</text>
</comment>
<dbReference type="Proteomes" id="UP000324222">
    <property type="component" value="Unassembled WGS sequence"/>
</dbReference>
<protein>
    <submittedName>
        <fullName evidence="2">Uncharacterized protein</fullName>
    </submittedName>
</protein>
<accession>A0A5B7K8E7</accession>
<evidence type="ECO:0000256" key="1">
    <source>
        <dbReference type="SAM" id="MobiDB-lite"/>
    </source>
</evidence>
<proteinExistence type="predicted"/>
<reference evidence="2 3" key="1">
    <citation type="submission" date="2019-05" db="EMBL/GenBank/DDBJ databases">
        <title>Another draft genome of Portunus trituberculatus and its Hox gene families provides insights of decapod evolution.</title>
        <authorList>
            <person name="Jeong J.-H."/>
            <person name="Song I."/>
            <person name="Kim S."/>
            <person name="Choi T."/>
            <person name="Kim D."/>
            <person name="Ryu S."/>
            <person name="Kim W."/>
        </authorList>
    </citation>
    <scope>NUCLEOTIDE SEQUENCE [LARGE SCALE GENOMIC DNA]</scope>
    <source>
        <tissue evidence="2">Muscle</tissue>
    </source>
</reference>
<dbReference type="EMBL" id="VSRR010126720">
    <property type="protein sequence ID" value="MPD01339.1"/>
    <property type="molecule type" value="Genomic_DNA"/>
</dbReference>
<sequence>MRPHFSSAPKSHNTINFTLHSPFNLPTSGQQPQRPPETGRAAGDVSRTIFKQGIIHGYRRVFGAIYKVFVGKYLSDNSQALNPGRTEEGGGCGGS</sequence>
<feature type="compositionally biased region" description="Polar residues" evidence="1">
    <location>
        <begin position="8"/>
        <end position="32"/>
    </location>
</feature>
<evidence type="ECO:0000313" key="3">
    <source>
        <dbReference type="Proteomes" id="UP000324222"/>
    </source>
</evidence>
<evidence type="ECO:0000313" key="2">
    <source>
        <dbReference type="EMBL" id="MPD01339.1"/>
    </source>
</evidence>
<dbReference type="AlphaFoldDB" id="A0A5B7K8E7"/>
<name>A0A5B7K8E7_PORTR</name>
<gene>
    <name evidence="2" type="ORF">E2C01_096860</name>
</gene>